<dbReference type="InterPro" id="IPR026367">
    <property type="entry name" value="FxsC_C"/>
</dbReference>
<name>A0A499VNX5_STRAX</name>
<gene>
    <name evidence="3" type="ORF">SAVMC3_65270</name>
</gene>
<reference evidence="3" key="1">
    <citation type="submission" date="2019-04" db="EMBL/GenBank/DDBJ databases">
        <title>Draft genome sequences of Streptomyces avermitilis MC3.</title>
        <authorList>
            <person name="Komaki H."/>
            <person name="Tamura T."/>
            <person name="Hosoyama A."/>
        </authorList>
    </citation>
    <scope>NUCLEOTIDE SEQUENCE</scope>
    <source>
        <strain evidence="3">MC3</strain>
    </source>
</reference>
<sequence>MDAVERTSDNRPYFFLSYAHTPSWGSGGPNPDHWVHVLFADLCNDIMALTDLPGGAPAGFMDREMRSGDGWPEKLSENLATCRVFVPLFSPRYFTSEMCGREWFAFHERILRARATGSGAVPAIVPALWTHVEYSQLPDSVRHIHVDHAAFGDRYAAQGFYGLIKLNRFHDEYKETVLGLAQRIVQVAHDSPLPSSRPRPYESTPSAFKPRGEGPRRIHLTVAAPTRDTIPEHRDARPYGEDAQDWNPYHSESTRALPSLAEELIRSLDYRTTVSSFDDEDPTGDIPAASVTEDGEDAADKVPPTRPGILLVDRWALLDEERRHRLKEFDAGARPWVSAIVPWNRADLQCHGEEGRQLTEELDRTLPLILERGRRTDCRMAVTGVPTLKTFIDLLPAVVAHTTRQYLKHAEAHPPSGPHLPRPRLMGPIHPQPPDAGPDNGGEA</sequence>
<evidence type="ECO:0000259" key="2">
    <source>
        <dbReference type="Pfam" id="PF13676"/>
    </source>
</evidence>
<feature type="domain" description="TIR" evidence="2">
    <location>
        <begin position="60"/>
        <end position="126"/>
    </location>
</feature>
<protein>
    <recommendedName>
        <fullName evidence="2">TIR domain-containing protein</fullName>
    </recommendedName>
</protein>
<dbReference type="NCBIfam" id="NF040588">
    <property type="entry name" value="FxsC_Nterm"/>
    <property type="match status" value="1"/>
</dbReference>
<dbReference type="EMBL" id="AP019621">
    <property type="protein sequence ID" value="BBJ53898.1"/>
    <property type="molecule type" value="Genomic_DNA"/>
</dbReference>
<dbReference type="InterPro" id="IPR000157">
    <property type="entry name" value="TIR_dom"/>
</dbReference>
<feature type="region of interest" description="Disordered" evidence="1">
    <location>
        <begin position="275"/>
        <end position="304"/>
    </location>
</feature>
<dbReference type="RefSeq" id="WP_010987115.1">
    <property type="nucleotide sequence ID" value="NZ_BAABTN010000008.1"/>
</dbReference>
<dbReference type="SUPFAM" id="SSF52200">
    <property type="entry name" value="Toll/Interleukin receptor TIR domain"/>
    <property type="match status" value="1"/>
</dbReference>
<dbReference type="OMA" id="SEMCGKE"/>
<dbReference type="GO" id="GO:0007165">
    <property type="term" value="P:signal transduction"/>
    <property type="evidence" value="ECO:0007669"/>
    <property type="project" value="InterPro"/>
</dbReference>
<dbReference type="NCBIfam" id="TIGR04276">
    <property type="entry name" value="FxsC_Cterm"/>
    <property type="match status" value="1"/>
</dbReference>
<organism evidence="3">
    <name type="scientific">Streptomyces avermitilis</name>
    <dbReference type="NCBI Taxonomy" id="33903"/>
    <lineage>
        <taxon>Bacteria</taxon>
        <taxon>Bacillati</taxon>
        <taxon>Actinomycetota</taxon>
        <taxon>Actinomycetes</taxon>
        <taxon>Kitasatosporales</taxon>
        <taxon>Streptomycetaceae</taxon>
        <taxon>Streptomyces</taxon>
    </lineage>
</organism>
<feature type="region of interest" description="Disordered" evidence="1">
    <location>
        <begin position="410"/>
        <end position="444"/>
    </location>
</feature>
<dbReference type="InterPro" id="IPR047603">
    <property type="entry name" value="FxsC_N"/>
</dbReference>
<evidence type="ECO:0000256" key="1">
    <source>
        <dbReference type="SAM" id="MobiDB-lite"/>
    </source>
</evidence>
<dbReference type="AlphaFoldDB" id="A0A499VNX5"/>
<feature type="region of interest" description="Disordered" evidence="1">
    <location>
        <begin position="191"/>
        <end position="214"/>
    </location>
</feature>
<dbReference type="GeneID" id="41542801"/>
<dbReference type="Gene3D" id="3.40.50.10140">
    <property type="entry name" value="Toll/interleukin-1 receptor homology (TIR) domain"/>
    <property type="match status" value="1"/>
</dbReference>
<proteinExistence type="predicted"/>
<dbReference type="InterPro" id="IPR035897">
    <property type="entry name" value="Toll_tir_struct_dom_sf"/>
</dbReference>
<dbReference type="Pfam" id="PF13676">
    <property type="entry name" value="TIR_2"/>
    <property type="match status" value="1"/>
</dbReference>
<evidence type="ECO:0000313" key="3">
    <source>
        <dbReference type="EMBL" id="BBJ53898.1"/>
    </source>
</evidence>
<accession>A0A499VNX5</accession>